<dbReference type="PROSITE" id="PS00280">
    <property type="entry name" value="BPTI_KUNITZ_1"/>
    <property type="match status" value="1"/>
</dbReference>
<dbReference type="FunFam" id="4.10.410.10:FF:000005">
    <property type="entry name" value="Pancreatic trypsin inhibitor"/>
    <property type="match status" value="1"/>
</dbReference>
<dbReference type="InterPro" id="IPR002223">
    <property type="entry name" value="Kunitz_BPTI"/>
</dbReference>
<name>A0A8C3VWI5_9CETA</name>
<dbReference type="Gene3D" id="4.10.410.10">
    <property type="entry name" value="Pancreatic trypsin inhibitor Kunitz domain"/>
    <property type="match status" value="1"/>
</dbReference>
<proteinExistence type="predicted"/>
<sequence length="105" mass="11712">MSQLCVSAALLLLLGTLVAGTRGCEERSQMEELPPAFCLEPSHTGPCRAQMTRYFYNVRSGGCEEFIYGGCDAQRNNFEELEDCVRTCGAWRDFRAPVLPRDAEV</sequence>
<organism evidence="6 7">
    <name type="scientific">Catagonus wagneri</name>
    <name type="common">Chacoan peccary</name>
    <dbReference type="NCBI Taxonomy" id="51154"/>
    <lineage>
        <taxon>Eukaryota</taxon>
        <taxon>Metazoa</taxon>
        <taxon>Chordata</taxon>
        <taxon>Craniata</taxon>
        <taxon>Vertebrata</taxon>
        <taxon>Euteleostomi</taxon>
        <taxon>Mammalia</taxon>
        <taxon>Eutheria</taxon>
        <taxon>Laurasiatheria</taxon>
        <taxon>Artiodactyla</taxon>
        <taxon>Suina</taxon>
        <taxon>Tayassuidae</taxon>
        <taxon>Catagonus</taxon>
    </lineage>
</organism>
<evidence type="ECO:0000256" key="4">
    <source>
        <dbReference type="SAM" id="SignalP"/>
    </source>
</evidence>
<dbReference type="PRINTS" id="PR00759">
    <property type="entry name" value="BASICPTASE"/>
</dbReference>
<dbReference type="PANTHER" id="PTHR10083">
    <property type="entry name" value="KUNITZ-TYPE PROTEASE INHIBITOR-RELATED"/>
    <property type="match status" value="1"/>
</dbReference>
<keyword evidence="3" id="KW-1015">Disulfide bond</keyword>
<feature type="domain" description="BPTI/Kunitz inhibitor" evidence="5">
    <location>
        <begin position="38"/>
        <end position="88"/>
    </location>
</feature>
<dbReference type="AlphaFoldDB" id="A0A8C3VWI5"/>
<evidence type="ECO:0000256" key="3">
    <source>
        <dbReference type="ARBA" id="ARBA00023157"/>
    </source>
</evidence>
<dbReference type="GO" id="GO:0004867">
    <property type="term" value="F:serine-type endopeptidase inhibitor activity"/>
    <property type="evidence" value="ECO:0007669"/>
    <property type="project" value="InterPro"/>
</dbReference>
<keyword evidence="2" id="KW-0964">Secreted</keyword>
<accession>A0A8C3VWI5</accession>
<dbReference type="InterPro" id="IPR020901">
    <property type="entry name" value="Prtase_inh_Kunz-CS"/>
</dbReference>
<evidence type="ECO:0000256" key="2">
    <source>
        <dbReference type="ARBA" id="ARBA00022525"/>
    </source>
</evidence>
<dbReference type="Proteomes" id="UP000694540">
    <property type="component" value="Unplaced"/>
</dbReference>
<feature type="chain" id="PRO_5034510854" description="BPTI/Kunitz inhibitor domain-containing protein" evidence="4">
    <location>
        <begin position="24"/>
        <end position="105"/>
    </location>
</feature>
<dbReference type="GO" id="GO:0005615">
    <property type="term" value="C:extracellular space"/>
    <property type="evidence" value="ECO:0007669"/>
    <property type="project" value="TreeGrafter"/>
</dbReference>
<dbReference type="SMART" id="SM00131">
    <property type="entry name" value="KU"/>
    <property type="match status" value="1"/>
</dbReference>
<evidence type="ECO:0000313" key="6">
    <source>
        <dbReference type="Ensembl" id="ENSCWAP00000005100.1"/>
    </source>
</evidence>
<comment type="subcellular location">
    <subcellularLocation>
        <location evidence="1">Secreted</location>
    </subcellularLocation>
</comment>
<feature type="signal peptide" evidence="4">
    <location>
        <begin position="1"/>
        <end position="23"/>
    </location>
</feature>
<protein>
    <recommendedName>
        <fullName evidence="5">BPTI/Kunitz inhibitor domain-containing protein</fullName>
    </recommendedName>
</protein>
<evidence type="ECO:0000259" key="5">
    <source>
        <dbReference type="PROSITE" id="PS50279"/>
    </source>
</evidence>
<dbReference type="SUPFAM" id="SSF57362">
    <property type="entry name" value="BPTI-like"/>
    <property type="match status" value="1"/>
</dbReference>
<dbReference type="Pfam" id="PF00014">
    <property type="entry name" value="Kunitz_BPTI"/>
    <property type="match status" value="1"/>
</dbReference>
<dbReference type="CDD" id="cd22592">
    <property type="entry name" value="Kunitz_BPTI"/>
    <property type="match status" value="1"/>
</dbReference>
<dbReference type="GeneTree" id="ENSGT01150000287028"/>
<keyword evidence="7" id="KW-1185">Reference proteome</keyword>
<dbReference type="PROSITE" id="PS50279">
    <property type="entry name" value="BPTI_KUNITZ_2"/>
    <property type="match status" value="1"/>
</dbReference>
<dbReference type="InterPro" id="IPR050098">
    <property type="entry name" value="TFPI/VKTCI-like"/>
</dbReference>
<dbReference type="InterPro" id="IPR036880">
    <property type="entry name" value="Kunitz_BPTI_sf"/>
</dbReference>
<evidence type="ECO:0000313" key="7">
    <source>
        <dbReference type="Proteomes" id="UP000694540"/>
    </source>
</evidence>
<dbReference type="PANTHER" id="PTHR10083:SF367">
    <property type="entry name" value="SPLEEN TRYPSIN INHIBITOR I"/>
    <property type="match status" value="1"/>
</dbReference>
<evidence type="ECO:0000256" key="1">
    <source>
        <dbReference type="ARBA" id="ARBA00004613"/>
    </source>
</evidence>
<keyword evidence="4" id="KW-0732">Signal</keyword>
<dbReference type="Ensembl" id="ENSCWAT00000005519.1">
    <property type="protein sequence ID" value="ENSCWAP00000005100.1"/>
    <property type="gene ID" value="ENSCWAG00000003936.1"/>
</dbReference>
<reference evidence="6" key="2">
    <citation type="submission" date="2025-09" db="UniProtKB">
        <authorList>
            <consortium name="Ensembl"/>
        </authorList>
    </citation>
    <scope>IDENTIFICATION</scope>
</reference>
<reference evidence="6" key="1">
    <citation type="submission" date="2025-08" db="UniProtKB">
        <authorList>
            <consortium name="Ensembl"/>
        </authorList>
    </citation>
    <scope>IDENTIFICATION</scope>
</reference>